<evidence type="ECO:0000313" key="9">
    <source>
        <dbReference type="Proteomes" id="UP000316747"/>
    </source>
</evidence>
<keyword evidence="9" id="KW-1185">Reference proteome</keyword>
<dbReference type="PANTHER" id="PTHR43394:SF1">
    <property type="entry name" value="ATP-BINDING CASSETTE SUB-FAMILY B MEMBER 10, MITOCHONDRIAL"/>
    <property type="match status" value="1"/>
</dbReference>
<evidence type="ECO:0000259" key="6">
    <source>
        <dbReference type="PROSITE" id="PS50893"/>
    </source>
</evidence>
<proteinExistence type="predicted"/>
<dbReference type="SUPFAM" id="SSF52540">
    <property type="entry name" value="P-loop containing nucleoside triphosphate hydrolases"/>
    <property type="match status" value="1"/>
</dbReference>
<comment type="caution">
    <text evidence="8">The sequence shown here is derived from an EMBL/GenBank/DDBJ whole genome shotgun (WGS) entry which is preliminary data.</text>
</comment>
<dbReference type="EMBL" id="VFPM01000001">
    <property type="protein sequence ID" value="TQM64089.1"/>
    <property type="molecule type" value="Genomic_DNA"/>
</dbReference>
<dbReference type="InterPro" id="IPR011527">
    <property type="entry name" value="ABC1_TM_dom"/>
</dbReference>
<comment type="subcellular location">
    <subcellularLocation>
        <location evidence="1">Cell membrane</location>
        <topology evidence="1">Multi-pass membrane protein</topology>
    </subcellularLocation>
</comment>
<evidence type="ECO:0000256" key="2">
    <source>
        <dbReference type="ARBA" id="ARBA00022692"/>
    </source>
</evidence>
<dbReference type="InterPro" id="IPR003439">
    <property type="entry name" value="ABC_transporter-like_ATP-bd"/>
</dbReference>
<evidence type="ECO:0000313" key="8">
    <source>
        <dbReference type="EMBL" id="TQM64089.1"/>
    </source>
</evidence>
<dbReference type="AlphaFoldDB" id="A0A543I0H2"/>
<dbReference type="Proteomes" id="UP000316747">
    <property type="component" value="Unassembled WGS sequence"/>
</dbReference>
<name>A0A543I0H2_9MICO</name>
<dbReference type="RefSeq" id="WP_260439512.1">
    <property type="nucleotide sequence ID" value="NZ_VFPM01000001.1"/>
</dbReference>
<dbReference type="PANTHER" id="PTHR43394">
    <property type="entry name" value="ATP-DEPENDENT PERMEASE MDL1, MITOCHONDRIAL"/>
    <property type="match status" value="1"/>
</dbReference>
<dbReference type="GO" id="GO:0015421">
    <property type="term" value="F:ABC-type oligopeptide transporter activity"/>
    <property type="evidence" value="ECO:0007669"/>
    <property type="project" value="TreeGrafter"/>
</dbReference>
<feature type="transmembrane region" description="Helical" evidence="5">
    <location>
        <begin position="174"/>
        <end position="193"/>
    </location>
</feature>
<feature type="transmembrane region" description="Helical" evidence="5">
    <location>
        <begin position="263"/>
        <end position="282"/>
    </location>
</feature>
<feature type="transmembrane region" description="Helical" evidence="5">
    <location>
        <begin position="72"/>
        <end position="92"/>
    </location>
</feature>
<keyword evidence="4 5" id="KW-0472">Membrane</keyword>
<accession>A0A543I0H2</accession>
<evidence type="ECO:0000256" key="5">
    <source>
        <dbReference type="SAM" id="Phobius"/>
    </source>
</evidence>
<gene>
    <name evidence="8" type="ORF">FBY41_0449</name>
</gene>
<dbReference type="SUPFAM" id="SSF90123">
    <property type="entry name" value="ABC transporter transmembrane region"/>
    <property type="match status" value="1"/>
</dbReference>
<keyword evidence="2 5" id="KW-0812">Transmembrane</keyword>
<dbReference type="PROSITE" id="PS50893">
    <property type="entry name" value="ABC_TRANSPORTER_2"/>
    <property type="match status" value="1"/>
</dbReference>
<feature type="transmembrane region" description="Helical" evidence="5">
    <location>
        <begin position="149"/>
        <end position="168"/>
    </location>
</feature>
<dbReference type="GO" id="GO:0005524">
    <property type="term" value="F:ATP binding"/>
    <property type="evidence" value="ECO:0007669"/>
    <property type="project" value="InterPro"/>
</dbReference>
<feature type="transmembrane region" description="Helical" evidence="5">
    <location>
        <begin position="288"/>
        <end position="305"/>
    </location>
</feature>
<evidence type="ECO:0000256" key="1">
    <source>
        <dbReference type="ARBA" id="ARBA00004651"/>
    </source>
</evidence>
<dbReference type="InterPro" id="IPR027417">
    <property type="entry name" value="P-loop_NTPase"/>
</dbReference>
<evidence type="ECO:0000256" key="4">
    <source>
        <dbReference type="ARBA" id="ARBA00023136"/>
    </source>
</evidence>
<organism evidence="8 9">
    <name type="scientific">Humibacillus xanthopallidus</name>
    <dbReference type="NCBI Taxonomy" id="412689"/>
    <lineage>
        <taxon>Bacteria</taxon>
        <taxon>Bacillati</taxon>
        <taxon>Actinomycetota</taxon>
        <taxon>Actinomycetes</taxon>
        <taxon>Micrococcales</taxon>
        <taxon>Intrasporangiaceae</taxon>
        <taxon>Humibacillus</taxon>
    </lineage>
</organism>
<dbReference type="InterPro" id="IPR039421">
    <property type="entry name" value="Type_1_exporter"/>
</dbReference>
<dbReference type="GO" id="GO:0005886">
    <property type="term" value="C:plasma membrane"/>
    <property type="evidence" value="ECO:0007669"/>
    <property type="project" value="UniProtKB-SubCell"/>
</dbReference>
<dbReference type="Pfam" id="PF00005">
    <property type="entry name" value="ABC_tran"/>
    <property type="match status" value="1"/>
</dbReference>
<dbReference type="GO" id="GO:0016887">
    <property type="term" value="F:ATP hydrolysis activity"/>
    <property type="evidence" value="ECO:0007669"/>
    <property type="project" value="InterPro"/>
</dbReference>
<dbReference type="CDD" id="cd07346">
    <property type="entry name" value="ABC_6TM_exporters"/>
    <property type="match status" value="1"/>
</dbReference>
<evidence type="ECO:0000259" key="7">
    <source>
        <dbReference type="PROSITE" id="PS50929"/>
    </source>
</evidence>
<dbReference type="InterPro" id="IPR036640">
    <property type="entry name" value="ABC1_TM_sf"/>
</dbReference>
<keyword evidence="3 5" id="KW-1133">Transmembrane helix</keyword>
<reference evidence="8 9" key="1">
    <citation type="submission" date="2019-06" db="EMBL/GenBank/DDBJ databases">
        <title>Genome sequencing of plant associated microbes to promote plant fitness in Sorghum bicolor and Oryza sativa.</title>
        <authorList>
            <person name="Coleman-Derr D."/>
        </authorList>
    </citation>
    <scope>NUCLEOTIDE SEQUENCE [LARGE SCALE GENOMIC DNA]</scope>
    <source>
        <strain evidence="8 9">KV-663</strain>
    </source>
</reference>
<feature type="domain" description="ABC transporter" evidence="6">
    <location>
        <begin position="331"/>
        <end position="572"/>
    </location>
</feature>
<protein>
    <submittedName>
        <fullName evidence="8">ABC-type multidrug transport system fused ATPase/permease subunit</fullName>
    </submittedName>
</protein>
<feature type="transmembrane region" description="Helical" evidence="5">
    <location>
        <begin position="34"/>
        <end position="52"/>
    </location>
</feature>
<dbReference type="Gene3D" id="3.40.50.300">
    <property type="entry name" value="P-loop containing nucleotide triphosphate hydrolases"/>
    <property type="match status" value="1"/>
</dbReference>
<sequence length="576" mass="61377">MRQVISLPHADPGTPDLAGPTAYLRWVGKGQWRTLVVAITFGIVWLVSQALFPAAMGKAIDDGIIGADPGSLLLWCGVLVGLVVVSAVSGAFRHKYAVANWLQGAFRSAQLIGHHAADTGEALPRTVPTGDVVATVSSDAMRIGGLYDVTARFVGSIVSYVVVALILLHASTTLGLVVLIGVPVLVACLSLIVRPLQRRQLAQREEAGRLIGLGADTVAGLRVLRGIGGEHTFLQRYAVQSQSVRTVGNRVAGYQAALDAAQVLLPGVFVLIVVWLGARFAIEGEITAGQLVAFYGYTAFLVIPLRTATEMVDRATRAHIGAGKLLRVLRVQPDQVESAQTRPLPTVPSRLVEPHSGVSIEPGRFTVVVSARPEDSAALADRLGRFGSEEDGATEARLGGTRLADAPLAELRRRVVVSETDPRLFTGTLRDELDPWGVHDDATILAALSVASGDDVLEALPGGLDNEVEERGRAFSGGQRQRLALTRALLTDAETLVLVEPTSAVDAHTEARIAARLTQARAGRTTVVMSASPLILDRADDVVFLRDGRAVATGTHQQLMTERPDYRRTVVRGEED</sequence>
<dbReference type="Pfam" id="PF00664">
    <property type="entry name" value="ABC_membrane"/>
    <property type="match status" value="1"/>
</dbReference>
<evidence type="ECO:0000256" key="3">
    <source>
        <dbReference type="ARBA" id="ARBA00022989"/>
    </source>
</evidence>
<dbReference type="PROSITE" id="PS50929">
    <property type="entry name" value="ABC_TM1F"/>
    <property type="match status" value="1"/>
</dbReference>
<dbReference type="Gene3D" id="1.20.1560.10">
    <property type="entry name" value="ABC transporter type 1, transmembrane domain"/>
    <property type="match status" value="1"/>
</dbReference>
<feature type="domain" description="ABC transmembrane type-1" evidence="7">
    <location>
        <begin position="36"/>
        <end position="317"/>
    </location>
</feature>